<dbReference type="SUPFAM" id="SSF51735">
    <property type="entry name" value="NAD(P)-binding Rossmann-fold domains"/>
    <property type="match status" value="1"/>
</dbReference>
<feature type="binding site" evidence="9">
    <location>
        <position position="136"/>
    </location>
    <ligand>
        <name>1-deoxy-D-xylulose 5-phosphate</name>
        <dbReference type="ChEBI" id="CHEBI:57792"/>
    </ligand>
</feature>
<comment type="catalytic activity">
    <reaction evidence="8">
        <text>2-C-methyl-D-erythritol 4-phosphate + NADP(+) = 1-deoxy-D-xylulose 5-phosphate + NADPH + H(+)</text>
        <dbReference type="Rhea" id="RHEA:13717"/>
        <dbReference type="ChEBI" id="CHEBI:15378"/>
        <dbReference type="ChEBI" id="CHEBI:57783"/>
        <dbReference type="ChEBI" id="CHEBI:57792"/>
        <dbReference type="ChEBI" id="CHEBI:58262"/>
        <dbReference type="ChEBI" id="CHEBI:58349"/>
        <dbReference type="EC" id="1.1.1.267"/>
    </reaction>
    <physiologicalReaction direction="right-to-left" evidence="8">
        <dbReference type="Rhea" id="RHEA:13719"/>
    </physiologicalReaction>
</comment>
<feature type="binding site" evidence="9">
    <location>
        <position position="161"/>
    </location>
    <ligand>
        <name>Mn(2+)</name>
        <dbReference type="ChEBI" id="CHEBI:29035"/>
    </ligand>
</feature>
<feature type="domain" description="1-deoxy-D-xylulose 5-phosphate reductoisomerase C-terminal" evidence="11">
    <location>
        <begin position="157"/>
        <end position="240"/>
    </location>
</feature>
<reference evidence="13" key="1">
    <citation type="submission" date="2022-10" db="EMBL/GenBank/DDBJ databases">
        <title>Hoeflea sp. J2-29, isolated from marine algae.</title>
        <authorList>
            <person name="Kristyanto S."/>
            <person name="Kim J.M."/>
            <person name="Jeon C.O."/>
        </authorList>
    </citation>
    <scope>NUCLEOTIDE SEQUENCE</scope>
    <source>
        <strain evidence="13">J2-29</strain>
    </source>
</reference>
<feature type="binding site" evidence="9">
    <location>
        <position position="22"/>
    </location>
    <ligand>
        <name>NADPH</name>
        <dbReference type="ChEBI" id="CHEBI:57783"/>
    </ligand>
</feature>
<feature type="binding site" evidence="9">
    <location>
        <position position="163"/>
    </location>
    <ligand>
        <name>Mn(2+)</name>
        <dbReference type="ChEBI" id="CHEBI:29035"/>
    </ligand>
</feature>
<evidence type="ECO:0000256" key="6">
    <source>
        <dbReference type="ARBA" id="ARBA00023211"/>
    </source>
</evidence>
<feature type="binding site" evidence="9">
    <location>
        <position position="163"/>
    </location>
    <ligand>
        <name>1-deoxy-D-xylulose 5-phosphate</name>
        <dbReference type="ChEBI" id="CHEBI:57792"/>
    </ligand>
</feature>
<keyword evidence="3 9" id="KW-0479">Metal-binding</keyword>
<dbReference type="EC" id="1.1.1.267" evidence="9"/>
<dbReference type="NCBIfam" id="TIGR00243">
    <property type="entry name" value="Dxr"/>
    <property type="match status" value="1"/>
</dbReference>
<evidence type="ECO:0000256" key="5">
    <source>
        <dbReference type="ARBA" id="ARBA00023002"/>
    </source>
</evidence>
<comment type="function">
    <text evidence="9">Catalyzes the NADPH-dependent rearrangement and reduction of 1-deoxy-D-xylulose-5-phosphate (DXP) to 2-C-methyl-D-erythritol 4-phosphate (MEP).</text>
</comment>
<keyword evidence="14" id="KW-1185">Reference proteome</keyword>
<evidence type="ECO:0000256" key="3">
    <source>
        <dbReference type="ARBA" id="ARBA00022723"/>
    </source>
</evidence>
<feature type="binding site" evidence="9">
    <location>
        <position position="229"/>
    </location>
    <ligand>
        <name>1-deoxy-D-xylulose 5-phosphate</name>
        <dbReference type="ChEBI" id="CHEBI:57792"/>
    </ligand>
</feature>
<dbReference type="Gene3D" id="1.10.1740.10">
    <property type="match status" value="1"/>
</dbReference>
<dbReference type="Proteomes" id="UP001081283">
    <property type="component" value="Unassembled WGS sequence"/>
</dbReference>
<gene>
    <name evidence="9 13" type="primary">dxr</name>
    <name evidence="13" type="ORF">OEG82_00445</name>
</gene>
<comment type="pathway">
    <text evidence="1 9">Isoprenoid biosynthesis; isopentenyl diphosphate biosynthesis via DXP pathway; isopentenyl diphosphate from 1-deoxy-D-xylulose 5-phosphate: step 1/6.</text>
</comment>
<dbReference type="SUPFAM" id="SSF69055">
    <property type="entry name" value="1-deoxy-D-xylulose-5-phosphate reductoisomerase, C-terminal domain"/>
    <property type="match status" value="1"/>
</dbReference>
<feature type="binding site" evidence="9">
    <location>
        <position position="216"/>
    </location>
    <ligand>
        <name>NADPH</name>
        <dbReference type="ChEBI" id="CHEBI:57783"/>
    </ligand>
</feature>
<protein>
    <recommendedName>
        <fullName evidence="9">1-deoxy-D-xylulose 5-phosphate reductoisomerase</fullName>
        <shortName evidence="9">DXP reductoisomerase</shortName>
        <ecNumber evidence="9">1.1.1.267</ecNumber>
    </recommendedName>
    <alternativeName>
        <fullName evidence="9">1-deoxyxylulose-5-phosphate reductoisomerase</fullName>
    </alternativeName>
    <alternativeName>
        <fullName evidence="9">2-C-methyl-D-erythritol 4-phosphate synthase</fullName>
    </alternativeName>
</protein>
<keyword evidence="6 9" id="KW-0464">Manganese</keyword>
<dbReference type="InterPro" id="IPR036291">
    <property type="entry name" value="NAD(P)-bd_dom_sf"/>
</dbReference>
<feature type="binding site" evidence="9">
    <location>
        <position position="23"/>
    </location>
    <ligand>
        <name>NADPH</name>
        <dbReference type="ChEBI" id="CHEBI:57783"/>
    </ligand>
</feature>
<dbReference type="EMBL" id="JAOVZQ010000001">
    <property type="protein sequence ID" value="MCY0092520.1"/>
    <property type="molecule type" value="Genomic_DNA"/>
</dbReference>
<dbReference type="Pfam" id="PF13288">
    <property type="entry name" value="DXPR_C"/>
    <property type="match status" value="1"/>
</dbReference>
<organism evidence="13 14">
    <name type="scientific">Hoeflea ulvae</name>
    <dbReference type="NCBI Taxonomy" id="2983764"/>
    <lineage>
        <taxon>Bacteria</taxon>
        <taxon>Pseudomonadati</taxon>
        <taxon>Pseudomonadota</taxon>
        <taxon>Alphaproteobacteria</taxon>
        <taxon>Hyphomicrobiales</taxon>
        <taxon>Rhizobiaceae</taxon>
        <taxon>Hoeflea</taxon>
    </lineage>
</organism>
<feature type="binding site" evidence="9">
    <location>
        <position position="52"/>
    </location>
    <ligand>
        <name>NADPH</name>
        <dbReference type="ChEBI" id="CHEBI:57783"/>
    </ligand>
</feature>
<dbReference type="SUPFAM" id="SSF55347">
    <property type="entry name" value="Glyceraldehyde-3-phosphate dehydrogenase-like, C-terminal domain"/>
    <property type="match status" value="1"/>
</dbReference>
<dbReference type="Pfam" id="PF02670">
    <property type="entry name" value="DXP_reductoisom"/>
    <property type="match status" value="1"/>
</dbReference>
<dbReference type="InterPro" id="IPR013512">
    <property type="entry name" value="DXP_reductoisomerase_N"/>
</dbReference>
<accession>A0ABT3Y9R9</accession>
<dbReference type="InterPro" id="IPR026877">
    <property type="entry name" value="DXPR_C"/>
</dbReference>
<dbReference type="GO" id="GO:0030604">
    <property type="term" value="F:1-deoxy-D-xylulose-5-phosphate reductoisomerase activity"/>
    <property type="evidence" value="ECO:0007669"/>
    <property type="project" value="UniProtKB-EC"/>
</dbReference>
<feature type="binding site" evidence="9">
    <location>
        <position position="223"/>
    </location>
    <ligand>
        <name>1-deoxy-D-xylulose 5-phosphate</name>
        <dbReference type="ChEBI" id="CHEBI:57792"/>
    </ligand>
</feature>
<dbReference type="InterPro" id="IPR013644">
    <property type="entry name" value="DXP_reductoisomerase_C"/>
</dbReference>
<evidence type="ECO:0000256" key="1">
    <source>
        <dbReference type="ARBA" id="ARBA00005094"/>
    </source>
</evidence>
<evidence type="ECO:0000256" key="9">
    <source>
        <dbReference type="HAMAP-Rule" id="MF_00183"/>
    </source>
</evidence>
<dbReference type="Gene3D" id="3.40.50.720">
    <property type="entry name" value="NAD(P)-binding Rossmann-like Domain"/>
    <property type="match status" value="1"/>
</dbReference>
<feature type="binding site" evidence="9">
    <location>
        <position position="25"/>
    </location>
    <ligand>
        <name>NADPH</name>
        <dbReference type="ChEBI" id="CHEBI:57783"/>
    </ligand>
</feature>
<dbReference type="PIRSF" id="PIRSF006205">
    <property type="entry name" value="Dxp_reductismrs"/>
    <property type="match status" value="1"/>
</dbReference>
<feature type="binding site" evidence="9">
    <location>
        <position position="228"/>
    </location>
    <ligand>
        <name>1-deoxy-D-xylulose 5-phosphate</name>
        <dbReference type="ChEBI" id="CHEBI:57792"/>
    </ligand>
</feature>
<evidence type="ECO:0000313" key="13">
    <source>
        <dbReference type="EMBL" id="MCY0092520.1"/>
    </source>
</evidence>
<evidence type="ECO:0000313" key="14">
    <source>
        <dbReference type="Proteomes" id="UP001081283"/>
    </source>
</evidence>
<evidence type="ECO:0000256" key="7">
    <source>
        <dbReference type="ARBA" id="ARBA00023229"/>
    </source>
</evidence>
<comment type="cofactor">
    <cofactor evidence="9">
        <name>Mg(2+)</name>
        <dbReference type="ChEBI" id="CHEBI:18420"/>
    </cofactor>
    <cofactor evidence="9">
        <name>Mn(2+)</name>
        <dbReference type="ChEBI" id="CHEBI:29035"/>
    </cofactor>
</comment>
<comment type="caution">
    <text evidence="9">Lacks conserved residue(s) required for the propagation of feature annotation.</text>
</comment>
<evidence type="ECO:0000259" key="11">
    <source>
        <dbReference type="Pfam" id="PF08436"/>
    </source>
</evidence>
<dbReference type="InterPro" id="IPR003821">
    <property type="entry name" value="DXP_reductoisomerase"/>
</dbReference>
<dbReference type="HAMAP" id="MF_00183">
    <property type="entry name" value="DXP_reductoisom"/>
    <property type="match status" value="1"/>
</dbReference>
<evidence type="ECO:0000259" key="12">
    <source>
        <dbReference type="Pfam" id="PF13288"/>
    </source>
</evidence>
<feature type="binding site" evidence="9">
    <location>
        <position position="135"/>
    </location>
    <ligand>
        <name>NADPH</name>
        <dbReference type="ChEBI" id="CHEBI:57783"/>
    </ligand>
</feature>
<keyword evidence="4 9" id="KW-0521">NADP</keyword>
<sequence>MTAATGSPTLPQRRRISILGATGSIGCNTLDVMSHLGGRDSFEVPAITGRSNIGLLVEQARSTGAGFAVTADPDRYQELKSALAGTGIEAGAGPAALIEAGERDTDLLMAGIVGIAGLAPTLAAAARGADIALANKECLVSAGDLFTAAIASGGGKLLPVDSEHNAIFQVLEESQRHAVDRIILTASGGPFRNHSRQQMAAVTPEVAAAHPNWAMGLKISIDSASMFNKALEMIEARHLFAMQPDQIEVIIHPQSVIHSMVGYCDGSVLAQLGVPDMRHAIGYAISHPRRTGLPVERLDFAALARLDFAAPDEERFPALALARTAMRRGGLQGAVLNGAKEAALEAFIAGQIGFLDMADIVAAAMDRLDDGRKAQSIEDVYAADRDARDVAQSLIARASRIAL</sequence>
<dbReference type="PANTHER" id="PTHR30525">
    <property type="entry name" value="1-DEOXY-D-XYLULOSE 5-PHOSPHATE REDUCTOISOMERASE"/>
    <property type="match status" value="1"/>
</dbReference>
<dbReference type="Pfam" id="PF08436">
    <property type="entry name" value="DXP_redisom_C"/>
    <property type="match status" value="1"/>
</dbReference>
<feature type="binding site" evidence="9">
    <location>
        <position position="187"/>
    </location>
    <ligand>
        <name>1-deoxy-D-xylulose 5-phosphate</name>
        <dbReference type="ChEBI" id="CHEBI:57792"/>
    </ligand>
</feature>
<keyword evidence="5 9" id="KW-0560">Oxidoreductase</keyword>
<feature type="domain" description="DXP reductoisomerase C-terminal" evidence="12">
    <location>
        <begin position="272"/>
        <end position="389"/>
    </location>
</feature>
<feature type="domain" description="1-deoxy-D-xylulose 5-phosphate reductoisomerase N-terminal" evidence="10">
    <location>
        <begin position="16"/>
        <end position="143"/>
    </location>
</feature>
<comment type="similarity">
    <text evidence="2 9">Belongs to the DXR family.</text>
</comment>
<evidence type="ECO:0000256" key="4">
    <source>
        <dbReference type="ARBA" id="ARBA00022857"/>
    </source>
</evidence>
<feature type="binding site" evidence="9">
    <location>
        <position position="162"/>
    </location>
    <ligand>
        <name>1-deoxy-D-xylulose 5-phosphate</name>
        <dbReference type="ChEBI" id="CHEBI:57792"/>
    </ligand>
</feature>
<keyword evidence="9" id="KW-0460">Magnesium</keyword>
<dbReference type="PANTHER" id="PTHR30525:SF0">
    <property type="entry name" value="1-DEOXY-D-XYLULOSE 5-PHOSPHATE REDUCTOISOMERASE, CHLOROPLASTIC"/>
    <property type="match status" value="1"/>
</dbReference>
<feature type="binding site" evidence="9">
    <location>
        <position position="232"/>
    </location>
    <ligand>
        <name>1-deoxy-D-xylulose 5-phosphate</name>
        <dbReference type="ChEBI" id="CHEBI:57792"/>
    </ligand>
</feature>
<dbReference type="RefSeq" id="WP_267610500.1">
    <property type="nucleotide sequence ID" value="NZ_JAOVZQ010000001.1"/>
</dbReference>
<evidence type="ECO:0000256" key="2">
    <source>
        <dbReference type="ARBA" id="ARBA00006825"/>
    </source>
</evidence>
<evidence type="ECO:0000256" key="8">
    <source>
        <dbReference type="ARBA" id="ARBA00048543"/>
    </source>
</evidence>
<comment type="caution">
    <text evidence="13">The sequence shown here is derived from an EMBL/GenBank/DDBJ whole genome shotgun (WGS) entry which is preliminary data.</text>
</comment>
<feature type="binding site" evidence="9">
    <location>
        <position position="232"/>
    </location>
    <ligand>
        <name>Mn(2+)</name>
        <dbReference type="ChEBI" id="CHEBI:29035"/>
    </ligand>
</feature>
<dbReference type="InterPro" id="IPR036169">
    <property type="entry name" value="DXPR_C_sf"/>
</dbReference>
<feature type="binding site" evidence="9">
    <location>
        <position position="137"/>
    </location>
    <ligand>
        <name>NADPH</name>
        <dbReference type="ChEBI" id="CHEBI:57783"/>
    </ligand>
</feature>
<name>A0ABT3Y9R9_9HYPH</name>
<feature type="binding site" evidence="9">
    <location>
        <position position="24"/>
    </location>
    <ligand>
        <name>NADPH</name>
        <dbReference type="ChEBI" id="CHEBI:57783"/>
    </ligand>
</feature>
<proteinExistence type="inferred from homology"/>
<keyword evidence="7 9" id="KW-0414">Isoprene biosynthesis</keyword>
<evidence type="ECO:0000259" key="10">
    <source>
        <dbReference type="Pfam" id="PF02670"/>
    </source>
</evidence>
<feature type="binding site" evidence="9">
    <location>
        <position position="210"/>
    </location>
    <ligand>
        <name>1-deoxy-D-xylulose 5-phosphate</name>
        <dbReference type="ChEBI" id="CHEBI:57792"/>
    </ligand>
</feature>